<dbReference type="InterPro" id="IPR011009">
    <property type="entry name" value="Kinase-like_dom_sf"/>
</dbReference>
<evidence type="ECO:0000256" key="2">
    <source>
        <dbReference type="ARBA" id="ARBA00013251"/>
    </source>
</evidence>
<dbReference type="Pfam" id="PF07714">
    <property type="entry name" value="PK_Tyr_Ser-Thr"/>
    <property type="match status" value="1"/>
</dbReference>
<dbReference type="PROSITE" id="PS51831">
    <property type="entry name" value="HD"/>
    <property type="match status" value="1"/>
</dbReference>
<evidence type="ECO:0000259" key="11">
    <source>
        <dbReference type="PROSITE" id="PS51880"/>
    </source>
</evidence>
<dbReference type="GO" id="GO:0015969">
    <property type="term" value="P:guanosine tetraphosphate metabolic process"/>
    <property type="evidence" value="ECO:0007669"/>
    <property type="project" value="InterPro"/>
</dbReference>
<dbReference type="Pfam" id="PF13328">
    <property type="entry name" value="HD_4"/>
    <property type="match status" value="1"/>
</dbReference>
<evidence type="ECO:0000313" key="13">
    <source>
        <dbReference type="Proteomes" id="UP000188268"/>
    </source>
</evidence>
<evidence type="ECO:0000256" key="6">
    <source>
        <dbReference type="ARBA" id="ARBA00075768"/>
    </source>
</evidence>
<dbReference type="Gramene" id="OMO63896">
    <property type="protein sequence ID" value="OMO63896"/>
    <property type="gene ID" value="CCACVL1_22202"/>
</dbReference>
<evidence type="ECO:0000259" key="10">
    <source>
        <dbReference type="PROSITE" id="PS51831"/>
    </source>
</evidence>
<dbReference type="CDD" id="cd02116">
    <property type="entry name" value="ACT"/>
    <property type="match status" value="1"/>
</dbReference>
<dbReference type="PANTHER" id="PTHR43061:SF1">
    <property type="entry name" value="GTP DIPHOSPHOKINASE RSH1, CHLOROPLASTIC-RELATED"/>
    <property type="match status" value="1"/>
</dbReference>
<dbReference type="GO" id="GO:0005524">
    <property type="term" value="F:ATP binding"/>
    <property type="evidence" value="ECO:0007669"/>
    <property type="project" value="InterPro"/>
</dbReference>
<dbReference type="InterPro" id="IPR004095">
    <property type="entry name" value="TGS"/>
</dbReference>
<keyword evidence="4" id="KW-0342">GTP-binding</keyword>
<dbReference type="Gene3D" id="1.10.510.10">
    <property type="entry name" value="Transferase(Phosphotransferase) domain 1"/>
    <property type="match status" value="1"/>
</dbReference>
<dbReference type="InterPro" id="IPR003607">
    <property type="entry name" value="HD/PDEase_dom"/>
</dbReference>
<dbReference type="GO" id="GO:0004713">
    <property type="term" value="F:protein tyrosine kinase activity"/>
    <property type="evidence" value="ECO:0007669"/>
    <property type="project" value="InterPro"/>
</dbReference>
<dbReference type="InterPro" id="IPR000719">
    <property type="entry name" value="Prot_kinase_dom"/>
</dbReference>
<dbReference type="EMBL" id="AWWV01012863">
    <property type="protein sequence ID" value="OMO63896.1"/>
    <property type="molecule type" value="Genomic_DNA"/>
</dbReference>
<dbReference type="PROSITE" id="PS50011">
    <property type="entry name" value="PROTEIN_KINASE_DOM"/>
    <property type="match status" value="1"/>
</dbReference>
<dbReference type="Gene3D" id="3.30.70.260">
    <property type="match status" value="1"/>
</dbReference>
<dbReference type="CDD" id="cd05399">
    <property type="entry name" value="NT_Rel-Spo_like"/>
    <property type="match status" value="1"/>
</dbReference>
<feature type="compositionally biased region" description="Polar residues" evidence="8">
    <location>
        <begin position="196"/>
        <end position="211"/>
    </location>
</feature>
<protein>
    <recommendedName>
        <fullName evidence="5">Putative GTP diphosphokinase RSH1, chloroplastic</fullName>
        <ecNumber evidence="2">2.7.6.5</ecNumber>
    </recommendedName>
    <alternativeName>
        <fullName evidence="6">RelA/SpoT homolog 1</fullName>
    </alternativeName>
    <alternativeName>
        <fullName evidence="7">ppGpp synthetase RSH1</fullName>
    </alternativeName>
</protein>
<dbReference type="Gene3D" id="3.30.460.10">
    <property type="entry name" value="Beta Polymerase, domain 2"/>
    <property type="match status" value="1"/>
</dbReference>
<name>A0A1R3H0X1_COCAP</name>
<dbReference type="SMART" id="SM00219">
    <property type="entry name" value="TyrKc"/>
    <property type="match status" value="1"/>
</dbReference>
<sequence length="1430" mass="161570">MTTRKRRESIQRALVVLKGDRVSSDKTGLAPLWRAYKYASNMDDEILVLILLSGNGSGPSSSKGFRHQSNITCEEDPRVKSMRQEISQRKEDYRQIFRPFYETLKNKGVRLLSSSYSDFGFRACDIETESFLYYSCFTRHLTFRLSGTGSNVSLVSDNLEDNDMALDRLFTILEEPESSMSMEEEHNPISPKLMKRSTSQEEPSCRPSTSRQTEEGTMYEPQYEIRRQVEQTSDDISTRVCMADFMAAEKPQKLSWEVIVQITKWFSTKAWNNDPDRNYSTHIGYFQNQSVLVQRLLSCRRRIFEAEMRAASSMHHKNIMILKGYHRSENGTILIFPFLQGMTSIDRYIWGPGRRELKFQAKLDIAISIAQGLRYMHEECPQGPIVHGDLQPWKILLGRDLQPMISGFGKAKWLQLELVSLNSKNRHLVDPSVVDSIALVKNDVLQFGVLLLRLFCRTSAPEDDKSLIQWARPLMRDIKFHELLDEDLNCSDMHGIYRVMAAATACTMSKPISRPYMTQFDSMRLHCLASASSLSVSVECVNICKLTKGEGSGRNDCSVLSCAWKAPRVLTGFLASTANSSDSSFAYARQGRRNRIKSIVNWYVGRVVNVRLTNMKCFGEFRLTALHGRGWYSTDVSEFVLLGKLFRSSMLNVGCKRWHSHCSSSVFSEGSDEVSPERLWEDLKPTISYLSPNELELVHSALRLAFEAHDGQKRRSGEPFIIHPVEVARILGELELDWESIAAGLLHDTVEDTNVVTFERIEEEFGHTVRRIVEGETKVSKLGKLKYKNENDSVQDVKADDLRQMFLAMTEEVRVIIVKLADRLHNMRTLSHMPPHKQSSIAMETLQVFAPLAKLLGMYQIKSELENLSFMYTNPEDYAKVKRRVADLYKEHEKELVEADKILMNKIENDQFLDLITLKTEIRAVCKEPYSIYKSVLKSKGSISEINQIAQLRIIIKPKPSVGVGPLCSPQQICYHVLGLVHGIWTPVPRAMKDYIATPKPNGYQSLHTTVIPFLYESMFRLEVQIRTEEMDLIAERGIAAHYSGRVFVTGLVGHAVPNGRSSRGKPVCLNNANIALRVSWLNAIREWQEEFVGNMSSREFVDTITRDLLGSRVFVFTPRGEIKNLPRGATVIDYAYMIHTEIGNKMVAAKVNGNLVSPMHVLANAEVVEIITYDALSSKSAFQRHKQWLEHAKTRSARHKIMKFLREQAALSAAEITTDRVNDFIADSEEESELEELSHISRTSKPLWEKILRNVVDFSSPGSCEDALTAKNGSIWVPKVNGKHNKHVQHTSLKGNGNLLSLGNGAAKLIPANIPPHKEVLPGLESWQSSKIAAWHNLEGHSIQWFSVVCTDRRGIMAEVTTALAAVGIGICSCVAEIDRGRGMAVMLFHVEANLEVLDGLLAAAGRAQYKMTNCLSADSMMDAINPTG</sequence>
<dbReference type="EC" id="2.7.6.5" evidence="2"/>
<dbReference type="Gene3D" id="1.10.3210.10">
    <property type="entry name" value="Hypothetical protein af1432"/>
    <property type="match status" value="1"/>
</dbReference>
<evidence type="ECO:0000256" key="7">
    <source>
        <dbReference type="ARBA" id="ARBA00082153"/>
    </source>
</evidence>
<dbReference type="Pfam" id="PF04607">
    <property type="entry name" value="RelA_SpoT"/>
    <property type="match status" value="1"/>
</dbReference>
<dbReference type="InterPro" id="IPR045865">
    <property type="entry name" value="ACT-like_dom_sf"/>
</dbReference>
<dbReference type="InterPro" id="IPR043519">
    <property type="entry name" value="NT_sf"/>
</dbReference>
<evidence type="ECO:0000259" key="9">
    <source>
        <dbReference type="PROSITE" id="PS50011"/>
    </source>
</evidence>
<proteinExistence type="inferred from homology"/>
<reference evidence="12 13" key="1">
    <citation type="submission" date="2013-09" db="EMBL/GenBank/DDBJ databases">
        <title>Corchorus capsularis genome sequencing.</title>
        <authorList>
            <person name="Alam M."/>
            <person name="Haque M.S."/>
            <person name="Islam M.S."/>
            <person name="Emdad E.M."/>
            <person name="Islam M.M."/>
            <person name="Ahmed B."/>
            <person name="Halim A."/>
            <person name="Hossen Q.M.M."/>
            <person name="Hossain M.Z."/>
            <person name="Ahmed R."/>
            <person name="Khan M.M."/>
            <person name="Islam R."/>
            <person name="Rashid M.M."/>
            <person name="Khan S.A."/>
            <person name="Rahman M.S."/>
            <person name="Alam M."/>
        </authorList>
    </citation>
    <scope>NUCLEOTIDE SEQUENCE [LARGE SCALE GENOMIC DNA]</scope>
    <source>
        <strain evidence="13">cv. CVL-1</strain>
        <tissue evidence="12">Whole seedling</tissue>
    </source>
</reference>
<dbReference type="Proteomes" id="UP000188268">
    <property type="component" value="Unassembled WGS sequence"/>
</dbReference>
<dbReference type="InterPro" id="IPR012675">
    <property type="entry name" value="Beta-grasp_dom_sf"/>
</dbReference>
<feature type="domain" description="Protein kinase" evidence="9">
    <location>
        <begin position="245"/>
        <end position="529"/>
    </location>
</feature>
<dbReference type="SUPFAM" id="SSF56112">
    <property type="entry name" value="Protein kinase-like (PK-like)"/>
    <property type="match status" value="1"/>
</dbReference>
<keyword evidence="4" id="KW-0547">Nucleotide-binding</keyword>
<comment type="caution">
    <text evidence="12">The sequence shown here is derived from an EMBL/GenBank/DDBJ whole genome shotgun (WGS) entry which is preliminary data.</text>
</comment>
<feature type="region of interest" description="Disordered" evidence="8">
    <location>
        <begin position="178"/>
        <end position="217"/>
    </location>
</feature>
<dbReference type="PANTHER" id="PTHR43061">
    <property type="entry name" value="GTP DIPHOSPHOKINASE RSH1, CHLOROPLASTIC-RELATED"/>
    <property type="match status" value="1"/>
</dbReference>
<feature type="domain" description="HD" evidence="10">
    <location>
        <begin position="720"/>
        <end position="827"/>
    </location>
</feature>
<evidence type="ECO:0000256" key="5">
    <source>
        <dbReference type="ARBA" id="ARBA00070102"/>
    </source>
</evidence>
<evidence type="ECO:0000256" key="8">
    <source>
        <dbReference type="SAM" id="MobiDB-lite"/>
    </source>
</evidence>
<dbReference type="STRING" id="210143.A0A1R3H0X1"/>
<dbReference type="InterPro" id="IPR020635">
    <property type="entry name" value="Tyr_kinase_cat_dom"/>
</dbReference>
<dbReference type="InterPro" id="IPR033655">
    <property type="entry name" value="TGS_RelA/SpoT"/>
</dbReference>
<dbReference type="InterPro" id="IPR012676">
    <property type="entry name" value="TGS-like"/>
</dbReference>
<dbReference type="InterPro" id="IPR001245">
    <property type="entry name" value="Ser-Thr/Tyr_kinase_cat_dom"/>
</dbReference>
<dbReference type="SUPFAM" id="SSF109604">
    <property type="entry name" value="HD-domain/PDEase-like"/>
    <property type="match status" value="1"/>
</dbReference>
<dbReference type="FunFam" id="3.10.20.30:FF:000002">
    <property type="entry name" value="GTP pyrophosphokinase (RelA/SpoT)"/>
    <property type="match status" value="1"/>
</dbReference>
<gene>
    <name evidence="12" type="ORF">CCACVL1_22202</name>
</gene>
<dbReference type="Gene3D" id="3.10.20.30">
    <property type="match status" value="1"/>
</dbReference>
<evidence type="ECO:0000256" key="1">
    <source>
        <dbReference type="ARBA" id="ARBA00007476"/>
    </source>
</evidence>
<comment type="similarity">
    <text evidence="1">Belongs to the RelA/SpoT family.</text>
</comment>
<dbReference type="GO" id="GO:0008728">
    <property type="term" value="F:GTP diphosphokinase activity"/>
    <property type="evidence" value="ECO:0007669"/>
    <property type="project" value="UniProtKB-EC"/>
</dbReference>
<keyword evidence="13" id="KW-1185">Reference proteome</keyword>
<dbReference type="InterPro" id="IPR007685">
    <property type="entry name" value="RelA_SpoT"/>
</dbReference>
<feature type="domain" description="TGS" evidence="11">
    <location>
        <begin position="1110"/>
        <end position="1173"/>
    </location>
</feature>
<dbReference type="FunFam" id="1.10.3210.10:FF:000001">
    <property type="entry name" value="GTP pyrophosphokinase RelA"/>
    <property type="match status" value="1"/>
</dbReference>
<dbReference type="InterPro" id="IPR006674">
    <property type="entry name" value="HD_domain"/>
</dbReference>
<dbReference type="SMART" id="SM00471">
    <property type="entry name" value="HDc"/>
    <property type="match status" value="1"/>
</dbReference>
<evidence type="ECO:0000256" key="4">
    <source>
        <dbReference type="ARBA" id="ARBA00023134"/>
    </source>
</evidence>
<dbReference type="OrthoDB" id="430679at2759"/>
<dbReference type="CDD" id="cd00077">
    <property type="entry name" value="HDc"/>
    <property type="match status" value="1"/>
</dbReference>
<dbReference type="CDD" id="cd01668">
    <property type="entry name" value="TGS_RSH"/>
    <property type="match status" value="1"/>
</dbReference>
<dbReference type="SMART" id="SM00954">
    <property type="entry name" value="RelA_SpoT"/>
    <property type="match status" value="1"/>
</dbReference>
<dbReference type="SUPFAM" id="SSF55021">
    <property type="entry name" value="ACT-like"/>
    <property type="match status" value="1"/>
</dbReference>
<evidence type="ECO:0000313" key="12">
    <source>
        <dbReference type="EMBL" id="OMO63896.1"/>
    </source>
</evidence>
<dbReference type="SUPFAM" id="SSF81271">
    <property type="entry name" value="TGS-like"/>
    <property type="match status" value="1"/>
</dbReference>
<dbReference type="Pfam" id="PF02824">
    <property type="entry name" value="TGS"/>
    <property type="match status" value="1"/>
</dbReference>
<dbReference type="GO" id="GO:0005525">
    <property type="term" value="F:GTP binding"/>
    <property type="evidence" value="ECO:0007669"/>
    <property type="project" value="UniProtKB-KW"/>
</dbReference>
<accession>A0A1R3H0X1</accession>
<evidence type="ECO:0000256" key="3">
    <source>
        <dbReference type="ARBA" id="ARBA00023016"/>
    </source>
</evidence>
<dbReference type="PROSITE" id="PS51880">
    <property type="entry name" value="TGS"/>
    <property type="match status" value="1"/>
</dbReference>
<organism evidence="12 13">
    <name type="scientific">Corchorus capsularis</name>
    <name type="common">Jute</name>
    <dbReference type="NCBI Taxonomy" id="210143"/>
    <lineage>
        <taxon>Eukaryota</taxon>
        <taxon>Viridiplantae</taxon>
        <taxon>Streptophyta</taxon>
        <taxon>Embryophyta</taxon>
        <taxon>Tracheophyta</taxon>
        <taxon>Spermatophyta</taxon>
        <taxon>Magnoliopsida</taxon>
        <taxon>eudicotyledons</taxon>
        <taxon>Gunneridae</taxon>
        <taxon>Pentapetalae</taxon>
        <taxon>rosids</taxon>
        <taxon>malvids</taxon>
        <taxon>Malvales</taxon>
        <taxon>Malvaceae</taxon>
        <taxon>Grewioideae</taxon>
        <taxon>Apeibeae</taxon>
        <taxon>Corchorus</taxon>
    </lineage>
</organism>
<dbReference type="SUPFAM" id="SSF81301">
    <property type="entry name" value="Nucleotidyltransferase"/>
    <property type="match status" value="1"/>
</dbReference>
<keyword evidence="3" id="KW-0346">Stress response</keyword>